<dbReference type="CDD" id="cd09272">
    <property type="entry name" value="RNase_HI_RT_Ty1"/>
    <property type="match status" value="1"/>
</dbReference>
<dbReference type="EMBL" id="OIVN01006316">
    <property type="protein sequence ID" value="SPD30433.1"/>
    <property type="molecule type" value="Genomic_DNA"/>
</dbReference>
<dbReference type="AlphaFoldDB" id="A0A2N9J1X5"/>
<feature type="domain" description="Retroviral polymerase SH3-like" evidence="3">
    <location>
        <begin position="364"/>
        <end position="413"/>
    </location>
</feature>
<dbReference type="Pfam" id="PF14223">
    <property type="entry name" value="Retrotran_gag_2"/>
    <property type="match status" value="1"/>
</dbReference>
<dbReference type="PANTHER" id="PTHR11439">
    <property type="entry name" value="GAG-POL-RELATED RETROTRANSPOSON"/>
    <property type="match status" value="1"/>
</dbReference>
<evidence type="ECO:0000259" key="2">
    <source>
        <dbReference type="Pfam" id="PF07727"/>
    </source>
</evidence>
<feature type="region of interest" description="Disordered" evidence="1">
    <location>
        <begin position="447"/>
        <end position="512"/>
    </location>
</feature>
<evidence type="ECO:0000256" key="1">
    <source>
        <dbReference type="SAM" id="MobiDB-lite"/>
    </source>
</evidence>
<dbReference type="SUPFAM" id="SSF56672">
    <property type="entry name" value="DNA/RNA polymerases"/>
    <property type="match status" value="1"/>
</dbReference>
<sequence>MESSTTSAAATNQSPLSLLNNMSNLMSTKLDSTNYMIWKLQISAILDAYSMIDHLDGSTTQPSQVLVPEAGIQSVNPAFLIWQKRDKALLTLLYSTLSSPVLAMVVGLSTSQEVWDKLEERFTCTARANVLNLKLELQSIKKGNETVSSYLQRIKTVRDKLSIVGVHSNHEELLHVILKGLPKEYAPFASAIRTRDGILSLEKLSVLLQTKEQSIQETNDPFSNSALAIGRGGKSPGFNNQCFNPSFTSPQPQQQQNQQSQFASSGKSERPTCQICWKQGHYAIDCYHRMDFAYQGKNPTTKLATMASASNVQHTQNAETWLTDSGASDHITASSHNLNPQAPYQGPEQVSVGNGQNLPIQNIAHKLHPKTTPCVFLGYPSHTKGYLCLDPITKRLYTSRHVLFNENIYPGLTHSIDALHPSDKHNISSDAWITTLTSFHTCTHTPPIPPLSTESNTASPTNIPLPLPLPNSPLPSPISSTKSQQSQRHVSPQSHSPLPPAPTKSIPTSTTVTLLPTSPLPVPQVPPITHPMQTRSKNGIFKPKLGCIAHIDYSLTEPTTYSTASKHPQWCNAMDEEFQALQNQGTWALVPASSTKNIVGCKWVYKLKYISDGTISRYKARLVAKGFHQQYGVDFDETFSPVVKPPTVRLILLLAVSLNWPLRQLDVKNAFLLGTQGRGLYGPTPRAPRAWFESFTSQLLHLGFIASTADSSLFVYKNKTVIAYLLLYVDDKVLTSNTPAYLDHLIKQLSTVFDLKDLGPLHYFLGLQVTRSSSGLYLNQAKYAHDLLKKHNMLTSKPAKSPSCPNTRLCHHEGDPLPDPNGYRSLVGALHYLTFTRPDISFSIHQVCQYMSAPTTVHLVVAKRILRYLQGTLNHGIAFTPGPLHLSAYTDADWAADPDDRRSTSGCLVYIGSNPITWLAKKQPTISRSSTESEYRALAIASAKLCWIRTLLKDLGIFLSHTPILWYDNVSALAIASNPVFHAQTKHIEVNFHFVRERVFRKDLKVKFVSTVDQLADIFTKSLPTQRFIDLQRNLTVSIPVIEGRC</sequence>
<organism evidence="4">
    <name type="scientific">Fagus sylvatica</name>
    <name type="common">Beechnut</name>
    <dbReference type="NCBI Taxonomy" id="28930"/>
    <lineage>
        <taxon>Eukaryota</taxon>
        <taxon>Viridiplantae</taxon>
        <taxon>Streptophyta</taxon>
        <taxon>Embryophyta</taxon>
        <taxon>Tracheophyta</taxon>
        <taxon>Spermatophyta</taxon>
        <taxon>Magnoliopsida</taxon>
        <taxon>eudicotyledons</taxon>
        <taxon>Gunneridae</taxon>
        <taxon>Pentapetalae</taxon>
        <taxon>rosids</taxon>
        <taxon>fabids</taxon>
        <taxon>Fagales</taxon>
        <taxon>Fagaceae</taxon>
        <taxon>Fagus</taxon>
    </lineage>
</organism>
<protein>
    <submittedName>
        <fullName evidence="4">Uncharacterized protein</fullName>
    </submittedName>
</protein>
<dbReference type="Pfam" id="PF07727">
    <property type="entry name" value="RVT_2"/>
    <property type="match status" value="1"/>
</dbReference>
<gene>
    <name evidence="4" type="ORF">FSB_LOCUS58315</name>
</gene>
<feature type="compositionally biased region" description="Polar residues" evidence="1">
    <location>
        <begin position="482"/>
        <end position="496"/>
    </location>
</feature>
<feature type="domain" description="Reverse transcriptase Ty1/copia-type" evidence="2">
    <location>
        <begin position="586"/>
        <end position="681"/>
    </location>
</feature>
<dbReference type="InterPro" id="IPR013103">
    <property type="entry name" value="RVT_2"/>
</dbReference>
<feature type="compositionally biased region" description="Pro residues" evidence="1">
    <location>
        <begin position="463"/>
        <end position="476"/>
    </location>
</feature>
<reference evidence="4" key="1">
    <citation type="submission" date="2018-02" db="EMBL/GenBank/DDBJ databases">
        <authorList>
            <person name="Cohen D.B."/>
            <person name="Kent A.D."/>
        </authorList>
    </citation>
    <scope>NUCLEOTIDE SEQUENCE</scope>
</reference>
<dbReference type="PANTHER" id="PTHR11439:SF455">
    <property type="entry name" value="RLK (RECEPTOR-LIKE PROTEIN KINASE) 8, PUTATIVE-RELATED"/>
    <property type="match status" value="1"/>
</dbReference>
<accession>A0A2N9J1X5</accession>
<dbReference type="InterPro" id="IPR057670">
    <property type="entry name" value="SH3_retrovirus"/>
</dbReference>
<evidence type="ECO:0000313" key="4">
    <source>
        <dbReference type="EMBL" id="SPD30433.1"/>
    </source>
</evidence>
<feature type="region of interest" description="Disordered" evidence="1">
    <location>
        <begin position="240"/>
        <end position="266"/>
    </location>
</feature>
<feature type="compositionally biased region" description="Low complexity" evidence="1">
    <location>
        <begin position="243"/>
        <end position="262"/>
    </location>
</feature>
<proteinExistence type="predicted"/>
<dbReference type="Pfam" id="PF25597">
    <property type="entry name" value="SH3_retrovirus"/>
    <property type="match status" value="1"/>
</dbReference>
<dbReference type="InterPro" id="IPR043502">
    <property type="entry name" value="DNA/RNA_pol_sf"/>
</dbReference>
<name>A0A2N9J1X5_FAGSY</name>
<evidence type="ECO:0000259" key="3">
    <source>
        <dbReference type="Pfam" id="PF25597"/>
    </source>
</evidence>